<dbReference type="EMBL" id="CGIG01000001">
    <property type="protein sequence ID" value="CPR14983.1"/>
    <property type="molecule type" value="Genomic_DNA"/>
</dbReference>
<proteinExistence type="inferred from homology"/>
<feature type="binding site" evidence="9">
    <location>
        <position position="119"/>
    </location>
    <ligand>
        <name>Zn(2+)</name>
        <dbReference type="ChEBI" id="CHEBI:29105"/>
    </ligand>
</feature>
<comment type="similarity">
    <text evidence="1 9">Belongs to the Nudix hydrolase family. NudC subfamily.</text>
</comment>
<comment type="caution">
    <text evidence="9">Lacks conserved residue(s) required for the propagation of feature annotation.</text>
</comment>
<comment type="cofactor">
    <cofactor evidence="9">
        <name>Zn(2+)</name>
        <dbReference type="ChEBI" id="CHEBI:29105"/>
    </cofactor>
    <text evidence="9">Binds 1 zinc ion per subunit.</text>
</comment>
<name>A0A0G4JSE8_9GAMM</name>
<dbReference type="GO" id="GO:0000210">
    <property type="term" value="F:NAD+ diphosphatase activity"/>
    <property type="evidence" value="ECO:0007669"/>
    <property type="project" value="UniProtKB-UniRule"/>
</dbReference>
<dbReference type="Gene3D" id="3.90.79.10">
    <property type="entry name" value="Nucleoside Triphosphate Pyrophosphohydrolase"/>
    <property type="match status" value="1"/>
</dbReference>
<dbReference type="CDD" id="cd03429">
    <property type="entry name" value="NUDIX_NADH_pyrophosphatase_Nudt13"/>
    <property type="match status" value="1"/>
</dbReference>
<comment type="catalytic activity">
    <reaction evidence="9">
        <text>NAD(+) + H2O = beta-nicotinamide D-ribonucleotide + AMP + 2 H(+)</text>
        <dbReference type="Rhea" id="RHEA:11800"/>
        <dbReference type="ChEBI" id="CHEBI:14649"/>
        <dbReference type="ChEBI" id="CHEBI:15377"/>
        <dbReference type="ChEBI" id="CHEBI:15378"/>
        <dbReference type="ChEBI" id="CHEBI:57540"/>
        <dbReference type="ChEBI" id="CHEBI:456215"/>
        <dbReference type="EC" id="3.6.1.22"/>
    </reaction>
</comment>
<accession>A0A0G4JSE8</accession>
<keyword evidence="12" id="KW-1185">Reference proteome</keyword>
<keyword evidence="6 9" id="KW-0520">NAD</keyword>
<evidence type="ECO:0000256" key="8">
    <source>
        <dbReference type="ARBA" id="ARBA00023679"/>
    </source>
</evidence>
<evidence type="ECO:0000313" key="11">
    <source>
        <dbReference type="EMBL" id="CPR14983.1"/>
    </source>
</evidence>
<dbReference type="HAMAP" id="MF_00297">
    <property type="entry name" value="Nudix_NudC"/>
    <property type="match status" value="1"/>
</dbReference>
<dbReference type="GO" id="GO:0008270">
    <property type="term" value="F:zinc ion binding"/>
    <property type="evidence" value="ECO:0007669"/>
    <property type="project" value="UniProtKB-UniRule"/>
</dbReference>
<feature type="binding site" evidence="9">
    <location>
        <position position="174"/>
    </location>
    <ligand>
        <name>a divalent metal cation</name>
        <dbReference type="ChEBI" id="CHEBI:60240"/>
        <label>3</label>
    </ligand>
</feature>
<evidence type="ECO:0000256" key="3">
    <source>
        <dbReference type="ARBA" id="ARBA00022801"/>
    </source>
</evidence>
<keyword evidence="7 9" id="KW-0464">Manganese</keyword>
<dbReference type="Pfam" id="PF09297">
    <property type="entry name" value="Zn_ribbon_NUD"/>
    <property type="match status" value="1"/>
</dbReference>
<keyword evidence="4 9" id="KW-0862">Zinc</keyword>
<dbReference type="InterPro" id="IPR015376">
    <property type="entry name" value="Znr_NADH_PPase"/>
</dbReference>
<protein>
    <recommendedName>
        <fullName evidence="9">NAD-capped RNA hydrolase NudC</fullName>
        <shortName evidence="9">DeNADding enzyme NudC</shortName>
        <ecNumber evidence="9">3.6.1.-</ecNumber>
    </recommendedName>
    <alternativeName>
        <fullName evidence="9">NADH pyrophosphatase</fullName>
        <ecNumber evidence="9">3.6.1.22</ecNumber>
    </alternativeName>
</protein>
<feature type="binding site" evidence="9">
    <location>
        <position position="98"/>
    </location>
    <ligand>
        <name>Zn(2+)</name>
        <dbReference type="ChEBI" id="CHEBI:29105"/>
    </ligand>
</feature>
<gene>
    <name evidence="9" type="primary">nudC</name>
    <name evidence="11" type="ORF">BN1221_01248c</name>
</gene>
<evidence type="ECO:0000256" key="6">
    <source>
        <dbReference type="ARBA" id="ARBA00023027"/>
    </source>
</evidence>
<feature type="binding site" evidence="9">
    <location>
        <position position="124"/>
    </location>
    <ligand>
        <name>substrate</name>
    </ligand>
</feature>
<dbReference type="SUPFAM" id="SSF55811">
    <property type="entry name" value="Nudix"/>
    <property type="match status" value="2"/>
</dbReference>
<feature type="binding site" evidence="9">
    <location>
        <position position="178"/>
    </location>
    <ligand>
        <name>a divalent metal cation</name>
        <dbReference type="ChEBI" id="CHEBI:60240"/>
        <label>1</label>
    </ligand>
</feature>
<feature type="binding site" evidence="9">
    <location>
        <position position="69"/>
    </location>
    <ligand>
        <name>substrate</name>
    </ligand>
</feature>
<dbReference type="GO" id="GO:0006742">
    <property type="term" value="P:NADP+ catabolic process"/>
    <property type="evidence" value="ECO:0007669"/>
    <property type="project" value="TreeGrafter"/>
</dbReference>
<keyword evidence="2 9" id="KW-0479">Metal-binding</keyword>
<organism evidence="11 12">
    <name type="scientific">Brenneria goodwinii</name>
    <dbReference type="NCBI Taxonomy" id="1109412"/>
    <lineage>
        <taxon>Bacteria</taxon>
        <taxon>Pseudomonadati</taxon>
        <taxon>Pseudomonadota</taxon>
        <taxon>Gammaproteobacteria</taxon>
        <taxon>Enterobacterales</taxon>
        <taxon>Pectobacteriaceae</taxon>
        <taxon>Brenneria</taxon>
    </lineage>
</organism>
<dbReference type="InterPro" id="IPR020084">
    <property type="entry name" value="NUDIX_hydrolase_CS"/>
</dbReference>
<feature type="binding site" evidence="9">
    <location>
        <position position="116"/>
    </location>
    <ligand>
        <name>Zn(2+)</name>
        <dbReference type="ChEBI" id="CHEBI:29105"/>
    </ligand>
</feature>
<dbReference type="GO" id="GO:0110153">
    <property type="term" value="F:RNA NAD-cap (NMN-forming) hydrolase activity"/>
    <property type="evidence" value="ECO:0007669"/>
    <property type="project" value="RHEA"/>
</dbReference>
<dbReference type="Gene3D" id="3.90.79.20">
    <property type="match status" value="1"/>
</dbReference>
<feature type="binding site" evidence="9">
    <location>
        <position position="219"/>
    </location>
    <ligand>
        <name>a divalent metal cation</name>
        <dbReference type="ChEBI" id="CHEBI:60240"/>
        <label>1</label>
    </ligand>
</feature>
<reference evidence="12" key="1">
    <citation type="submission" date="2015-01" db="EMBL/GenBank/DDBJ databases">
        <authorList>
            <person name="Paterson Steve"/>
        </authorList>
    </citation>
    <scope>NUCLEOTIDE SEQUENCE [LARGE SCALE GENOMIC DNA]</scope>
    <source>
        <strain evidence="12">OBR1</strain>
    </source>
</reference>
<feature type="binding site" evidence="9">
    <location>
        <position position="178"/>
    </location>
    <ligand>
        <name>a divalent metal cation</name>
        <dbReference type="ChEBI" id="CHEBI:60240"/>
        <label>3</label>
    </ligand>
</feature>
<dbReference type="GO" id="GO:0000287">
    <property type="term" value="F:magnesium ion binding"/>
    <property type="evidence" value="ECO:0007669"/>
    <property type="project" value="UniProtKB-UniRule"/>
</dbReference>
<dbReference type="Pfam" id="PF00293">
    <property type="entry name" value="NUDIX"/>
    <property type="match status" value="1"/>
</dbReference>
<feature type="binding site" evidence="9">
    <location>
        <begin position="192"/>
        <end position="199"/>
    </location>
    <ligand>
        <name>substrate</name>
    </ligand>
</feature>
<dbReference type="GO" id="GO:0035529">
    <property type="term" value="F:NADH pyrophosphatase activity"/>
    <property type="evidence" value="ECO:0007669"/>
    <property type="project" value="TreeGrafter"/>
</dbReference>
<sequence length="281" mass="32231">MEQTLKGDETGWWVVSHSNQIWLPQGELPQGTAESWSLQGETARRIGEWQGQPMWLVCRNRESGMTSVRQLIDQDASLFQMAGRGVQLAEFYRAHKFCGYCGHEMVRSKTELASLCLHCKERYYPQIAPCIIVAIRRGDEILLAQHNRHRGNMYTVLAGFVEVGETLEQTVAREVMEESRIEIKNLRYISSQPWPFPHSLMMAFMADYAGGEVQHDPSELRDAGWFRYDRLPLLPPPGTVARRLIEDTVALCRAYHENGNERITINGGVTHRDDNERKNND</sequence>
<feature type="binding site" evidence="9">
    <location>
        <position position="219"/>
    </location>
    <ligand>
        <name>a divalent metal cation</name>
        <dbReference type="ChEBI" id="CHEBI:60240"/>
        <label>3</label>
    </ligand>
</feature>
<comment type="catalytic activity">
    <reaction evidence="8">
        <text>a 5'-end NAD(+)-phospho-ribonucleoside in mRNA + H2O = a 5'-end phospho-adenosine-phospho-ribonucleoside in mRNA + beta-nicotinamide D-ribonucleotide + 2 H(+)</text>
        <dbReference type="Rhea" id="RHEA:60876"/>
        <dbReference type="Rhea" id="RHEA-COMP:15698"/>
        <dbReference type="Rhea" id="RHEA-COMP:15719"/>
        <dbReference type="ChEBI" id="CHEBI:14649"/>
        <dbReference type="ChEBI" id="CHEBI:15377"/>
        <dbReference type="ChEBI" id="CHEBI:15378"/>
        <dbReference type="ChEBI" id="CHEBI:144029"/>
        <dbReference type="ChEBI" id="CHEBI:144051"/>
    </reaction>
    <physiologicalReaction direction="left-to-right" evidence="8">
        <dbReference type="Rhea" id="RHEA:60877"/>
    </physiologicalReaction>
</comment>
<comment type="cofactor">
    <cofactor evidence="9">
        <name>Mg(2+)</name>
        <dbReference type="ChEBI" id="CHEBI:18420"/>
    </cofactor>
    <cofactor evidence="9">
        <name>Mn(2+)</name>
        <dbReference type="ChEBI" id="CHEBI:29035"/>
    </cofactor>
    <text evidence="9">Divalent metal cations. Mg(2+) or Mn(2+).</text>
</comment>
<evidence type="ECO:0000313" key="12">
    <source>
        <dbReference type="Proteomes" id="UP000044377"/>
    </source>
</evidence>
<dbReference type="AlphaFoldDB" id="A0A0G4JSE8"/>
<dbReference type="GO" id="GO:0019677">
    <property type="term" value="P:NAD+ catabolic process"/>
    <property type="evidence" value="ECO:0007669"/>
    <property type="project" value="TreeGrafter"/>
</dbReference>
<dbReference type="OrthoDB" id="9791656at2"/>
<comment type="subunit">
    <text evidence="9">Homodimer.</text>
</comment>
<evidence type="ECO:0000256" key="9">
    <source>
        <dbReference type="HAMAP-Rule" id="MF_00297"/>
    </source>
</evidence>
<evidence type="ECO:0000256" key="5">
    <source>
        <dbReference type="ARBA" id="ARBA00022842"/>
    </source>
</evidence>
<feature type="binding site" evidence="9">
    <location>
        <position position="158"/>
    </location>
    <ligand>
        <name>a divalent metal cation</name>
        <dbReference type="ChEBI" id="CHEBI:60240"/>
        <label>1</label>
    </ligand>
</feature>
<dbReference type="EC" id="3.6.1.-" evidence="9"/>
<dbReference type="STRING" id="1109412.BN1221_01248c"/>
<dbReference type="EC" id="3.6.1.22" evidence="9"/>
<feature type="binding site" evidence="9">
    <location>
        <position position="241"/>
    </location>
    <ligand>
        <name>substrate</name>
    </ligand>
</feature>
<dbReference type="InterPro" id="IPR015797">
    <property type="entry name" value="NUDIX_hydrolase-like_dom_sf"/>
</dbReference>
<feature type="binding site" evidence="9">
    <location>
        <position position="174"/>
    </location>
    <ligand>
        <name>a divalent metal cation</name>
        <dbReference type="ChEBI" id="CHEBI:60240"/>
        <label>2</label>
    </ligand>
</feature>
<dbReference type="InterPro" id="IPR000086">
    <property type="entry name" value="NUDIX_hydrolase_dom"/>
</dbReference>
<dbReference type="PANTHER" id="PTHR42904">
    <property type="entry name" value="NUDIX HYDROLASE, NUDC SUBFAMILY"/>
    <property type="match status" value="1"/>
</dbReference>
<feature type="domain" description="Nudix hydrolase" evidence="10">
    <location>
        <begin position="125"/>
        <end position="248"/>
    </location>
</feature>
<feature type="binding site" evidence="9">
    <location>
        <position position="101"/>
    </location>
    <ligand>
        <name>Zn(2+)</name>
        <dbReference type="ChEBI" id="CHEBI:29105"/>
    </ligand>
</feature>
<dbReference type="PROSITE" id="PS51462">
    <property type="entry name" value="NUDIX"/>
    <property type="match status" value="1"/>
</dbReference>
<dbReference type="PANTHER" id="PTHR42904:SF6">
    <property type="entry name" value="NAD-CAPPED RNA HYDROLASE NUDT12"/>
    <property type="match status" value="1"/>
</dbReference>
<comment type="function">
    <text evidence="9">mRNA decapping enzyme that specifically removes the nicotinamide adenine dinucleotide (NAD) cap from a subset of mRNAs by hydrolyzing the diphosphate linkage to produce nicotinamide mononucleotide (NMN) and 5' monophosphate mRNA. The NAD-cap is present at the 5'-end of some mRNAs and stabilizes RNA against 5'-processing. Has preference for mRNAs with a 5'-end purine. Catalyzes the hydrolysis of a broad range of dinucleotide pyrophosphates.</text>
</comment>
<evidence type="ECO:0000256" key="7">
    <source>
        <dbReference type="ARBA" id="ARBA00023211"/>
    </source>
</evidence>
<dbReference type="InterPro" id="IPR049734">
    <property type="entry name" value="NudC-like_C"/>
</dbReference>
<dbReference type="Proteomes" id="UP000044377">
    <property type="component" value="Unassembled WGS sequence"/>
</dbReference>
<dbReference type="GO" id="GO:0030145">
    <property type="term" value="F:manganese ion binding"/>
    <property type="evidence" value="ECO:0007669"/>
    <property type="project" value="UniProtKB-UniRule"/>
</dbReference>
<dbReference type="InterPro" id="IPR022925">
    <property type="entry name" value="RNA_Hydrolase_NudC"/>
</dbReference>
<evidence type="ECO:0000256" key="4">
    <source>
        <dbReference type="ARBA" id="ARBA00022833"/>
    </source>
</evidence>
<keyword evidence="5 9" id="KW-0460">Magnesium</keyword>
<dbReference type="PROSITE" id="PS00893">
    <property type="entry name" value="NUDIX_BOX"/>
    <property type="match status" value="1"/>
</dbReference>
<dbReference type="NCBIfam" id="NF001299">
    <property type="entry name" value="PRK00241.1"/>
    <property type="match status" value="1"/>
</dbReference>
<feature type="binding site" evidence="9">
    <location>
        <position position="111"/>
    </location>
    <ligand>
        <name>substrate</name>
    </ligand>
</feature>
<keyword evidence="3 9" id="KW-0378">Hydrolase</keyword>
<dbReference type="InterPro" id="IPR050241">
    <property type="entry name" value="NAD-cap_RNA_hydrolase_NudC"/>
</dbReference>
<evidence type="ECO:0000256" key="2">
    <source>
        <dbReference type="ARBA" id="ARBA00022723"/>
    </source>
</evidence>
<evidence type="ECO:0000259" key="10">
    <source>
        <dbReference type="PROSITE" id="PS51462"/>
    </source>
</evidence>
<dbReference type="FunFam" id="3.90.79.20:FF:000001">
    <property type="entry name" value="NADH pyrophosphatase"/>
    <property type="match status" value="1"/>
</dbReference>
<feature type="short sequence motif" description="Nudix box" evidence="9">
    <location>
        <begin position="159"/>
        <end position="180"/>
    </location>
</feature>
<comment type="catalytic activity">
    <reaction evidence="9">
        <text>NADH + H2O = reduced beta-nicotinamide D-ribonucleotide + AMP + 2 H(+)</text>
        <dbReference type="Rhea" id="RHEA:48868"/>
        <dbReference type="ChEBI" id="CHEBI:15377"/>
        <dbReference type="ChEBI" id="CHEBI:15378"/>
        <dbReference type="ChEBI" id="CHEBI:57945"/>
        <dbReference type="ChEBI" id="CHEBI:90832"/>
        <dbReference type="ChEBI" id="CHEBI:456215"/>
        <dbReference type="EC" id="3.6.1.22"/>
    </reaction>
</comment>
<evidence type="ECO:0000256" key="1">
    <source>
        <dbReference type="ARBA" id="ARBA00009595"/>
    </source>
</evidence>
<dbReference type="FunFam" id="3.90.79.10:FF:000004">
    <property type="entry name" value="NADH pyrophosphatase"/>
    <property type="match status" value="1"/>
</dbReference>
<dbReference type="GO" id="GO:0005829">
    <property type="term" value="C:cytosol"/>
    <property type="evidence" value="ECO:0007669"/>
    <property type="project" value="TreeGrafter"/>
</dbReference>